<dbReference type="KEGG" id="mev:Metev_1804"/>
<dbReference type="AlphaFoldDB" id="D7EBC3"/>
<dbReference type="HOGENOM" id="CLU_110112_0_0_2"/>
<evidence type="ECO:0000313" key="2">
    <source>
        <dbReference type="Proteomes" id="UP000000391"/>
    </source>
</evidence>
<dbReference type="InterPro" id="IPR012041">
    <property type="entry name" value="Znf_CPxCG-like"/>
</dbReference>
<accession>D7EBC3</accession>
<sequence>MNDEIEVECPSCSPDIPVLHEVLKSGQNVLVKCKECEEIHSPRIEKDKSVYIKTVISKGGKTFTHTNLMYKGELVEVDDEIVVDDGVSDEVYPIIVTSIESQGKRVDSAEVDYIDSVWGRAIDEVDVKIALHSDQKTYSITKRVSGGYEFVVGEKYNFDNISFVITRIKIRNNGFRIKEGDVVEAKYIKRLFAQEIFREKHRGRTAWSIKRRG</sequence>
<proteinExistence type="predicted"/>
<gene>
    <name evidence="1" type="ordered locus">Metev_1804</name>
</gene>
<dbReference type="EMBL" id="CP002069">
    <property type="protein sequence ID" value="ADI74640.1"/>
    <property type="molecule type" value="Genomic_DNA"/>
</dbReference>
<dbReference type="Proteomes" id="UP000000391">
    <property type="component" value="Chromosome"/>
</dbReference>
<keyword evidence="2" id="KW-1185">Reference proteome</keyword>
<dbReference type="GeneID" id="9347457"/>
<dbReference type="Pfam" id="PF19769">
    <property type="entry name" value="CPxCG_zf"/>
    <property type="match status" value="1"/>
</dbReference>
<dbReference type="PANTHER" id="PTHR42195:SF1">
    <property type="entry name" value="ZINC FINGER PROTEIN"/>
    <property type="match status" value="1"/>
</dbReference>
<dbReference type="OrthoDB" id="23364at2157"/>
<evidence type="ECO:0000313" key="1">
    <source>
        <dbReference type="EMBL" id="ADI74640.1"/>
    </source>
</evidence>
<organism evidence="1 2">
    <name type="scientific">Methanohalobium evestigatum (strain ATCC BAA-1072 / DSM 3721 / NBRC 107634 / OCM 161 / Z-7303)</name>
    <dbReference type="NCBI Taxonomy" id="644295"/>
    <lineage>
        <taxon>Archaea</taxon>
        <taxon>Methanobacteriati</taxon>
        <taxon>Methanobacteriota</taxon>
        <taxon>Stenosarchaea group</taxon>
        <taxon>Methanomicrobia</taxon>
        <taxon>Methanosarcinales</taxon>
        <taxon>Methanosarcinaceae</taxon>
        <taxon>Methanohalobium</taxon>
    </lineage>
</organism>
<reference evidence="1 2" key="1">
    <citation type="submission" date="2010-06" db="EMBL/GenBank/DDBJ databases">
        <title>Complete sequence chromosome of Methanohalobium evestigatum Z-7303.</title>
        <authorList>
            <consortium name="US DOE Joint Genome Institute"/>
            <person name="Lucas S."/>
            <person name="Copeland A."/>
            <person name="Lapidus A."/>
            <person name="Cheng J.-F."/>
            <person name="Bruce D."/>
            <person name="Goodwin L."/>
            <person name="Pitluck S."/>
            <person name="Saunders E."/>
            <person name="Detter J.C."/>
            <person name="Han C."/>
            <person name="Tapia R."/>
            <person name="Land M."/>
            <person name="Hauser L."/>
            <person name="Kyrpides N."/>
            <person name="Mikhailova N."/>
            <person name="Sieprawska-Lupa M."/>
            <person name="Whitman W.B."/>
            <person name="Anderson I."/>
            <person name="Woyke T."/>
        </authorList>
    </citation>
    <scope>NUCLEOTIDE SEQUENCE [LARGE SCALE GENOMIC DNA]</scope>
    <source>
        <strain evidence="2">ATCC BAA-1072 / DSM 3721 / NBRC 107634 / OCM 161 / Z-7303</strain>
    </source>
</reference>
<dbReference type="PIRSF" id="PIRSF015877">
    <property type="entry name" value="UCP015877"/>
    <property type="match status" value="1"/>
</dbReference>
<dbReference type="PANTHER" id="PTHR42195">
    <property type="entry name" value="UCP015877 FAMILY PROTEIN"/>
    <property type="match status" value="1"/>
</dbReference>
<dbReference type="RefSeq" id="WP_013195205.1">
    <property type="nucleotide sequence ID" value="NC_014253.1"/>
</dbReference>
<evidence type="ECO:0008006" key="3">
    <source>
        <dbReference type="Google" id="ProtNLM"/>
    </source>
</evidence>
<protein>
    <recommendedName>
        <fullName evidence="3">Zn-finger protein-like protein</fullName>
    </recommendedName>
</protein>
<name>D7EBC3_METEZ</name>
<dbReference type="STRING" id="644295.Metev_1804"/>